<evidence type="ECO:0000313" key="4">
    <source>
        <dbReference type="EMBL" id="KXI29078.1"/>
    </source>
</evidence>
<dbReference type="InterPro" id="IPR008927">
    <property type="entry name" value="6-PGluconate_DH-like_C_sf"/>
</dbReference>
<evidence type="ECO:0000259" key="2">
    <source>
        <dbReference type="Pfam" id="PF01232"/>
    </source>
</evidence>
<keyword evidence="1" id="KW-0560">Oxidoreductase</keyword>
<dbReference type="InterPro" id="IPR036291">
    <property type="entry name" value="NAD(P)-bd_dom_sf"/>
</dbReference>
<sequence length="495" mass="54138">MEWTNSVEKQRLNKQTLALLPSSVIHNVSSAKAEIGIVHLGPGAFHRAHQAVYTDNAMEFGGNWGICAVSMRSTGVRDELAEQENLYTLAIIDENPSYQLISAIKEVLVLGEQRQQVMARLTAATTHIVSLTITEKGYCLDGKGLLDTAHADIVHDLANPAEPRSAIALLATALKIRMQQGIDQLTIISCDNLADNGAKLGKAIVAFATLSDKTLAEWISLNVCFPNTMVDSITPASNDELRARVAEAIQLQDNWPIQREAFTQWVIEDHFSGPRPAWDKVGVTFTQNVSGYEKAKLRLLNGSHSTLAYLGLRCGFETVNEGISHPALFKLVKTMLVEEVKVSFNAPDELDVDAYIDAILKRYSNRHIRHLLSQIAWDGSQKLPFRLLGSIQDNLAKGNSITLMAVGVAAWLHFLVTAAKTNLKIVDPLADKLISEAAYCAGNLADDVLRLLAISQVFPTTLATNQHFVNAVTNGYLALSNLNPTNIDEVIEGLL</sequence>
<feature type="domain" description="Mannitol dehydrogenase N-terminal" evidence="2">
    <location>
        <begin position="36"/>
        <end position="280"/>
    </location>
</feature>
<proteinExistence type="predicted"/>
<dbReference type="InterPro" id="IPR013131">
    <property type="entry name" value="Mannitol_DH_N"/>
</dbReference>
<dbReference type="Pfam" id="PF01232">
    <property type="entry name" value="Mannitol_dh"/>
    <property type="match status" value="1"/>
</dbReference>
<evidence type="ECO:0000313" key="5">
    <source>
        <dbReference type="Proteomes" id="UP000070299"/>
    </source>
</evidence>
<dbReference type="InterPro" id="IPR013118">
    <property type="entry name" value="Mannitol_DH_C"/>
</dbReference>
<comment type="caution">
    <text evidence="4">The sequence shown here is derived from an EMBL/GenBank/DDBJ whole genome shotgun (WGS) entry which is preliminary data.</text>
</comment>
<dbReference type="GO" id="GO:0016616">
    <property type="term" value="F:oxidoreductase activity, acting on the CH-OH group of donors, NAD or NADP as acceptor"/>
    <property type="evidence" value="ECO:0007669"/>
    <property type="project" value="TreeGrafter"/>
</dbReference>
<name>A0A136A1F7_9ALTE</name>
<dbReference type="Gene3D" id="1.10.1040.10">
    <property type="entry name" value="N-(1-d-carboxylethyl)-l-norvaline Dehydrogenase, domain 2"/>
    <property type="match status" value="1"/>
</dbReference>
<protein>
    <submittedName>
        <fullName evidence="4">Mannitol dehydrogenase</fullName>
    </submittedName>
</protein>
<dbReference type="Pfam" id="PF08125">
    <property type="entry name" value="Mannitol_dh_C"/>
    <property type="match status" value="1"/>
</dbReference>
<dbReference type="EMBL" id="LSNE01000005">
    <property type="protein sequence ID" value="KXI29078.1"/>
    <property type="molecule type" value="Genomic_DNA"/>
</dbReference>
<keyword evidence="5" id="KW-1185">Reference proteome</keyword>
<dbReference type="SUPFAM" id="SSF48179">
    <property type="entry name" value="6-phosphogluconate dehydrogenase C-terminal domain-like"/>
    <property type="match status" value="1"/>
</dbReference>
<dbReference type="InterPro" id="IPR013328">
    <property type="entry name" value="6PGD_dom2"/>
</dbReference>
<dbReference type="Proteomes" id="UP000070299">
    <property type="component" value="Unassembled WGS sequence"/>
</dbReference>
<dbReference type="Gene3D" id="3.40.50.720">
    <property type="entry name" value="NAD(P)-binding Rossmann-like Domain"/>
    <property type="match status" value="1"/>
</dbReference>
<dbReference type="AlphaFoldDB" id="A0A136A1F7"/>
<organism evidence="4 5">
    <name type="scientific">Paraglaciecola hydrolytica</name>
    <dbReference type="NCBI Taxonomy" id="1799789"/>
    <lineage>
        <taxon>Bacteria</taxon>
        <taxon>Pseudomonadati</taxon>
        <taxon>Pseudomonadota</taxon>
        <taxon>Gammaproteobacteria</taxon>
        <taxon>Alteromonadales</taxon>
        <taxon>Alteromonadaceae</taxon>
        <taxon>Paraglaciecola</taxon>
    </lineage>
</organism>
<dbReference type="PANTHER" id="PTHR43362">
    <property type="entry name" value="MANNITOL DEHYDROGENASE DSF1-RELATED"/>
    <property type="match status" value="1"/>
</dbReference>
<gene>
    <name evidence="4" type="ORF">AX660_13010</name>
</gene>
<dbReference type="InterPro" id="IPR000669">
    <property type="entry name" value="Mannitol_DH"/>
</dbReference>
<evidence type="ECO:0000259" key="3">
    <source>
        <dbReference type="Pfam" id="PF08125"/>
    </source>
</evidence>
<accession>A0A136A1F7</accession>
<evidence type="ECO:0000256" key="1">
    <source>
        <dbReference type="ARBA" id="ARBA00023002"/>
    </source>
</evidence>
<dbReference type="PANTHER" id="PTHR43362:SF1">
    <property type="entry name" value="MANNITOL DEHYDROGENASE 2-RELATED"/>
    <property type="match status" value="1"/>
</dbReference>
<dbReference type="STRING" id="1799789.AX660_13010"/>
<reference evidence="5" key="1">
    <citation type="submission" date="2016-02" db="EMBL/GenBank/DDBJ databases">
        <authorList>
            <person name="Schultz-Johansen M."/>
            <person name="Glaring M.A."/>
            <person name="Bech P.K."/>
            <person name="Stougaard P."/>
        </authorList>
    </citation>
    <scope>NUCLEOTIDE SEQUENCE [LARGE SCALE GENOMIC DNA]</scope>
    <source>
        <strain evidence="5">S66</strain>
    </source>
</reference>
<dbReference type="PRINTS" id="PR00084">
    <property type="entry name" value="MTLDHDRGNASE"/>
</dbReference>
<feature type="domain" description="Mannitol dehydrogenase C-terminal" evidence="3">
    <location>
        <begin position="288"/>
        <end position="479"/>
    </location>
</feature>
<dbReference type="SUPFAM" id="SSF51735">
    <property type="entry name" value="NAD(P)-binding Rossmann-fold domains"/>
    <property type="match status" value="1"/>
</dbReference>
<dbReference type="InterPro" id="IPR050988">
    <property type="entry name" value="Mannitol_DH/Oxidoreductase"/>
</dbReference>